<reference evidence="1 2" key="1">
    <citation type="journal article" date="2010" name="Stand. Genomic Sci.">
        <title>Complete genome sequence of Spirosoma linguale type strain (1).</title>
        <authorList>
            <person name="Lail K."/>
            <person name="Sikorski J."/>
            <person name="Saunders E."/>
            <person name="Lapidus A."/>
            <person name="Glavina Del Rio T."/>
            <person name="Copeland A."/>
            <person name="Tice H."/>
            <person name="Cheng J.-F."/>
            <person name="Lucas S."/>
            <person name="Nolan M."/>
            <person name="Bruce D."/>
            <person name="Goodwin L."/>
            <person name="Pitluck S."/>
            <person name="Ivanova N."/>
            <person name="Mavromatis K."/>
            <person name="Ovchinnikova G."/>
            <person name="Pati A."/>
            <person name="Chen A."/>
            <person name="Palaniappan K."/>
            <person name="Land M."/>
            <person name="Hauser L."/>
            <person name="Chang Y.-J."/>
            <person name="Jeffries C.D."/>
            <person name="Chain P."/>
            <person name="Brettin T."/>
            <person name="Detter J.C."/>
            <person name="Schuetze A."/>
            <person name="Rohde M."/>
            <person name="Tindall B.J."/>
            <person name="Goeker M."/>
            <person name="Bristow J."/>
            <person name="Eisen J.A."/>
            <person name="Markowitz V."/>
            <person name="Hugenholtz P."/>
            <person name="Kyrpides N.C."/>
            <person name="Klenk H.-P."/>
            <person name="Chen F."/>
        </authorList>
    </citation>
    <scope>NUCLEOTIDE SEQUENCE [LARGE SCALE GENOMIC DNA]</scope>
    <source>
        <strain evidence="2">ATCC 33905 / DSM 74 / LMG 10896 / Claus 1</strain>
    </source>
</reference>
<dbReference type="KEGG" id="sli:Slin_2774"/>
<keyword evidence="2" id="KW-1185">Reference proteome</keyword>
<dbReference type="EMBL" id="CP001769">
    <property type="protein sequence ID" value="ADB38789.1"/>
    <property type="molecule type" value="Genomic_DNA"/>
</dbReference>
<proteinExistence type="predicted"/>
<gene>
    <name evidence="1" type="ordered locus">Slin_2774</name>
</gene>
<dbReference type="eggNOG" id="COG0596">
    <property type="taxonomic scope" value="Bacteria"/>
</dbReference>
<dbReference type="Proteomes" id="UP000002028">
    <property type="component" value="Chromosome"/>
</dbReference>
<sequence length="45" mass="5350">MPNSQRLFNNRAHVVSGPDMNRFMENFLNNTYQKLMSDKKEIVAY</sequence>
<accession>D2QJ76</accession>
<dbReference type="RefSeq" id="WP_012927321.1">
    <property type="nucleotide sequence ID" value="NC_013730.1"/>
</dbReference>
<name>D2QJ76_SPILD</name>
<evidence type="ECO:0000313" key="2">
    <source>
        <dbReference type="Proteomes" id="UP000002028"/>
    </source>
</evidence>
<dbReference type="HOGENOM" id="CLU_3205445_0_0_10"/>
<organism evidence="1 2">
    <name type="scientific">Spirosoma linguale (strain ATCC 33905 / DSM 74 / LMG 10896 / Claus 1)</name>
    <dbReference type="NCBI Taxonomy" id="504472"/>
    <lineage>
        <taxon>Bacteria</taxon>
        <taxon>Pseudomonadati</taxon>
        <taxon>Bacteroidota</taxon>
        <taxon>Cytophagia</taxon>
        <taxon>Cytophagales</taxon>
        <taxon>Cytophagaceae</taxon>
        <taxon>Spirosoma</taxon>
    </lineage>
</organism>
<evidence type="ECO:0000313" key="1">
    <source>
        <dbReference type="EMBL" id="ADB38789.1"/>
    </source>
</evidence>
<protein>
    <submittedName>
        <fullName evidence="1">Uncharacterized protein</fullName>
    </submittedName>
</protein>
<dbReference type="AlphaFoldDB" id="D2QJ76"/>